<dbReference type="Proteomes" id="UP001497522">
    <property type="component" value="Chromosome 10"/>
</dbReference>
<reference evidence="1" key="1">
    <citation type="submission" date="2024-03" db="EMBL/GenBank/DDBJ databases">
        <authorList>
            <consortium name="ELIXIR-Norway"/>
            <consortium name="Elixir Norway"/>
        </authorList>
    </citation>
    <scope>NUCLEOTIDE SEQUENCE</scope>
</reference>
<sequence>MQVLGKIATWNIVACWEALQNRFLALNDVTSNSCFVDTIFLSLYLQGDESKVQNHWVKFDVGSGVSIFGVLDVDREFCQQEKEKGVMIKHSRSRV</sequence>
<keyword evidence="2" id="KW-1185">Reference proteome</keyword>
<name>A0ABP1AC04_9BRYO</name>
<protein>
    <submittedName>
        <fullName evidence="1">Uncharacterized protein</fullName>
    </submittedName>
</protein>
<dbReference type="EMBL" id="OZ023711">
    <property type="protein sequence ID" value="CAK9860078.1"/>
    <property type="molecule type" value="Genomic_DNA"/>
</dbReference>
<proteinExistence type="predicted"/>
<gene>
    <name evidence="1" type="ORF">CSSPJE1EN2_LOCUS3073</name>
</gene>
<accession>A0ABP1AC04</accession>
<organism evidence="1 2">
    <name type="scientific">Sphagnum jensenii</name>
    <dbReference type="NCBI Taxonomy" id="128206"/>
    <lineage>
        <taxon>Eukaryota</taxon>
        <taxon>Viridiplantae</taxon>
        <taxon>Streptophyta</taxon>
        <taxon>Embryophyta</taxon>
        <taxon>Bryophyta</taxon>
        <taxon>Sphagnophytina</taxon>
        <taxon>Sphagnopsida</taxon>
        <taxon>Sphagnales</taxon>
        <taxon>Sphagnaceae</taxon>
        <taxon>Sphagnum</taxon>
    </lineage>
</organism>
<evidence type="ECO:0000313" key="2">
    <source>
        <dbReference type="Proteomes" id="UP001497522"/>
    </source>
</evidence>
<evidence type="ECO:0000313" key="1">
    <source>
        <dbReference type="EMBL" id="CAK9860078.1"/>
    </source>
</evidence>